<organism evidence="1 2">
    <name type="scientific">Candidatus Vogelbacteria bacterium CG10_big_fil_rev_8_21_14_0_10_45_14</name>
    <dbReference type="NCBI Taxonomy" id="1975042"/>
    <lineage>
        <taxon>Bacteria</taxon>
        <taxon>Candidatus Vogeliibacteriota</taxon>
    </lineage>
</organism>
<evidence type="ECO:0000313" key="1">
    <source>
        <dbReference type="EMBL" id="PIR46836.1"/>
    </source>
</evidence>
<evidence type="ECO:0000313" key="2">
    <source>
        <dbReference type="Proteomes" id="UP000230833"/>
    </source>
</evidence>
<protein>
    <submittedName>
        <fullName evidence="1">Uncharacterized protein</fullName>
    </submittedName>
</protein>
<gene>
    <name evidence="1" type="ORF">COV07_02105</name>
</gene>
<comment type="caution">
    <text evidence="1">The sequence shown here is derived from an EMBL/GenBank/DDBJ whole genome shotgun (WGS) entry which is preliminary data.</text>
</comment>
<accession>A0A2H0RK79</accession>
<dbReference type="EMBL" id="PCYL01000027">
    <property type="protein sequence ID" value="PIR46836.1"/>
    <property type="molecule type" value="Genomic_DNA"/>
</dbReference>
<proteinExistence type="predicted"/>
<sequence length="68" mass="7289">MAIPRQVVPTTMDIIADTIVHTAIIQSITETPATIQDTIMVQDQDTVMEVTVVGVILGVGEIRQKGKG</sequence>
<dbReference type="Proteomes" id="UP000230833">
    <property type="component" value="Unassembled WGS sequence"/>
</dbReference>
<reference evidence="1 2" key="1">
    <citation type="submission" date="2017-09" db="EMBL/GenBank/DDBJ databases">
        <title>Depth-based differentiation of microbial function through sediment-hosted aquifers and enrichment of novel symbionts in the deep terrestrial subsurface.</title>
        <authorList>
            <person name="Probst A.J."/>
            <person name="Ladd B."/>
            <person name="Jarett J.K."/>
            <person name="Geller-Mcgrath D.E."/>
            <person name="Sieber C.M."/>
            <person name="Emerson J.B."/>
            <person name="Anantharaman K."/>
            <person name="Thomas B.C."/>
            <person name="Malmstrom R."/>
            <person name="Stieglmeier M."/>
            <person name="Klingl A."/>
            <person name="Woyke T."/>
            <person name="Ryan C.M."/>
            <person name="Banfield J.F."/>
        </authorList>
    </citation>
    <scope>NUCLEOTIDE SEQUENCE [LARGE SCALE GENOMIC DNA]</scope>
    <source>
        <strain evidence="1">CG10_big_fil_rev_8_21_14_0_10_45_14</strain>
    </source>
</reference>
<name>A0A2H0RK79_9BACT</name>
<dbReference type="AlphaFoldDB" id="A0A2H0RK79"/>